<organism evidence="1 2">
    <name type="scientific">Sphingomonas leidyi</name>
    <dbReference type="NCBI Taxonomy" id="68569"/>
    <lineage>
        <taxon>Bacteria</taxon>
        <taxon>Pseudomonadati</taxon>
        <taxon>Pseudomonadota</taxon>
        <taxon>Alphaproteobacteria</taxon>
        <taxon>Sphingomonadales</taxon>
        <taxon>Sphingomonadaceae</taxon>
        <taxon>Sphingomonas</taxon>
    </lineage>
</organism>
<dbReference type="AlphaFoldDB" id="A0A7X5UYP9"/>
<reference evidence="1 2" key="1">
    <citation type="submission" date="2020-03" db="EMBL/GenBank/DDBJ databases">
        <title>Genomic Encyclopedia of Type Strains, Phase IV (KMG-IV): sequencing the most valuable type-strain genomes for metagenomic binning, comparative biology and taxonomic classification.</title>
        <authorList>
            <person name="Goeker M."/>
        </authorList>
    </citation>
    <scope>NUCLEOTIDE SEQUENCE [LARGE SCALE GENOMIC DNA]</scope>
    <source>
        <strain evidence="1 2">DSM 4733</strain>
    </source>
</reference>
<accession>A0A7X5UYP9</accession>
<gene>
    <name evidence="1" type="ORF">FHR20_001589</name>
</gene>
<dbReference type="Proteomes" id="UP000564677">
    <property type="component" value="Unassembled WGS sequence"/>
</dbReference>
<sequence length="34" mass="3600">MTLSSEAFDALRARIPNAKPNEIAGALRPGSITM</sequence>
<proteinExistence type="predicted"/>
<evidence type="ECO:0000313" key="1">
    <source>
        <dbReference type="EMBL" id="NIJ64658.1"/>
    </source>
</evidence>
<keyword evidence="2" id="KW-1185">Reference proteome</keyword>
<protein>
    <submittedName>
        <fullName evidence="1">Uncharacterized protein</fullName>
    </submittedName>
</protein>
<dbReference type="EMBL" id="JAASQV010000001">
    <property type="protein sequence ID" value="NIJ64658.1"/>
    <property type="molecule type" value="Genomic_DNA"/>
</dbReference>
<evidence type="ECO:0000313" key="2">
    <source>
        <dbReference type="Proteomes" id="UP000564677"/>
    </source>
</evidence>
<comment type="caution">
    <text evidence="1">The sequence shown here is derived from an EMBL/GenBank/DDBJ whole genome shotgun (WGS) entry which is preliminary data.</text>
</comment>
<name>A0A7X5UYP9_9SPHN</name>